<keyword evidence="2" id="KW-1185">Reference proteome</keyword>
<accession>A0A7M1S0N1</accession>
<name>A0A7M1S0N1_9CAUD</name>
<protein>
    <submittedName>
        <fullName evidence="1">Uncharacterized protein</fullName>
    </submittedName>
</protein>
<dbReference type="Proteomes" id="UP000593686">
    <property type="component" value="Genome"/>
</dbReference>
<reference evidence="1 2" key="1">
    <citation type="submission" date="2020-07" db="EMBL/GenBank/DDBJ databases">
        <title>Taxonomic proposal: Crassvirales, a new order of highly abundant and diverse bacterial viruses.</title>
        <authorList>
            <person name="Shkoporov A.N."/>
            <person name="Stockdale S.R."/>
            <person name="Guerin E."/>
            <person name="Ross R.P."/>
            <person name="Hill C."/>
        </authorList>
    </citation>
    <scope>NUCLEOTIDE SEQUENCE [LARGE SCALE GENOMIC DNA]</scope>
</reference>
<dbReference type="EMBL" id="MT774389">
    <property type="protein sequence ID" value="QOR59369.1"/>
    <property type="molecule type" value="Genomic_DNA"/>
</dbReference>
<organism evidence="1 2">
    <name type="scientific">uncultured phage cr116_1</name>
    <dbReference type="NCBI Taxonomy" id="2772073"/>
    <lineage>
        <taxon>Viruses</taxon>
        <taxon>Duplodnaviria</taxon>
        <taxon>Heunggongvirae</taxon>
        <taxon>Uroviricota</taxon>
        <taxon>Caudoviricetes</taxon>
        <taxon>Crassvirales</taxon>
        <taxon>Steigviridae</taxon>
        <taxon>Asinivirinae</taxon>
        <taxon>Pamirivirus</taxon>
        <taxon>Pamirivirus faecium</taxon>
    </lineage>
</organism>
<dbReference type="RefSeq" id="YP_010111527.1">
    <property type="nucleotide sequence ID" value="NC_055882.1"/>
</dbReference>
<dbReference type="Gene3D" id="3.40.91.30">
    <property type="match status" value="1"/>
</dbReference>
<dbReference type="GeneID" id="65129931"/>
<evidence type="ECO:0000313" key="1">
    <source>
        <dbReference type="EMBL" id="QOR59369.1"/>
    </source>
</evidence>
<sequence length="179" mass="21155">MPKSNKKIRNATECKSGNLTFKSQLEKSVYNTLVEQGFNPQYEPRTYELWGGFIPLTPFYDKETDTQQAKRIKSGDTVKNRMLVLKTGKIIGIRYTPDFYFRYGKLDVYIEAKGIENDVFYIKKKLFRKYLDDWFIKTKQHSIYFEIYTKKQLLQAIEIIKEYEPTLSKDSTESTMSTT</sequence>
<dbReference type="KEGG" id="vg:65129931"/>
<proteinExistence type="predicted"/>
<evidence type="ECO:0000313" key="2">
    <source>
        <dbReference type="Proteomes" id="UP000593686"/>
    </source>
</evidence>